<evidence type="ECO:0000313" key="1">
    <source>
        <dbReference type="EMBL" id="SFQ55682.1"/>
    </source>
</evidence>
<gene>
    <name evidence="1" type="ORF">SAMN05421853_11013</name>
</gene>
<protein>
    <recommendedName>
        <fullName evidence="3">Phage head-tail joining protein</fullName>
    </recommendedName>
</protein>
<evidence type="ECO:0008006" key="3">
    <source>
        <dbReference type="Google" id="ProtNLM"/>
    </source>
</evidence>
<sequence>MGEALRHFPLENGLTDNSRDVIDLTAVLRVGNAEPSSVGGSTWNSRLAVDKAQAHVSHSAYPELEIKVGDKLRAVERPGEPWFEVLSINDRMQGRLIVELGEA</sequence>
<organism evidence="1 2">
    <name type="scientific">Roseivivax halotolerans</name>
    <dbReference type="NCBI Taxonomy" id="93684"/>
    <lineage>
        <taxon>Bacteria</taxon>
        <taxon>Pseudomonadati</taxon>
        <taxon>Pseudomonadota</taxon>
        <taxon>Alphaproteobacteria</taxon>
        <taxon>Rhodobacterales</taxon>
        <taxon>Roseobacteraceae</taxon>
        <taxon>Roseivivax</taxon>
    </lineage>
</organism>
<proteinExistence type="predicted"/>
<evidence type="ECO:0000313" key="2">
    <source>
        <dbReference type="Proteomes" id="UP000243106"/>
    </source>
</evidence>
<dbReference type="AlphaFoldDB" id="A0A1I5ZGU2"/>
<keyword evidence="2" id="KW-1185">Reference proteome</keyword>
<dbReference type="STRING" id="93684.SAMN05421853_11013"/>
<name>A0A1I5ZGU2_9RHOB</name>
<dbReference type="EMBL" id="FOXV01000010">
    <property type="protein sequence ID" value="SFQ55682.1"/>
    <property type="molecule type" value="Genomic_DNA"/>
</dbReference>
<accession>A0A1I5ZGU2</accession>
<reference evidence="2" key="1">
    <citation type="submission" date="2016-10" db="EMBL/GenBank/DDBJ databases">
        <authorList>
            <person name="Varghese N."/>
            <person name="Submissions S."/>
        </authorList>
    </citation>
    <scope>NUCLEOTIDE SEQUENCE [LARGE SCALE GENOMIC DNA]</scope>
    <source>
        <strain evidence="2">JCM 10271</strain>
    </source>
</reference>
<dbReference type="Proteomes" id="UP000243106">
    <property type="component" value="Unassembled WGS sequence"/>
</dbReference>